<organism evidence="1 2">
    <name type="scientific">Actinomadura chokoriensis</name>
    <dbReference type="NCBI Taxonomy" id="454156"/>
    <lineage>
        <taxon>Bacteria</taxon>
        <taxon>Bacillati</taxon>
        <taxon>Actinomycetota</taxon>
        <taxon>Actinomycetes</taxon>
        <taxon>Streptosporangiales</taxon>
        <taxon>Thermomonosporaceae</taxon>
        <taxon>Actinomadura</taxon>
    </lineage>
</organism>
<evidence type="ECO:0000313" key="2">
    <source>
        <dbReference type="Proteomes" id="UP001569904"/>
    </source>
</evidence>
<keyword evidence="2" id="KW-1185">Reference proteome</keyword>
<name>A0ABV4QWR6_9ACTN</name>
<sequence length="69" mass="7391">MAIRQAQCLLSQGAGRNRAGEHTERSLIVVLAPAPRTDDRDDEGVQVRPDARDLLLNGDTVVVAVAQQG</sequence>
<protein>
    <submittedName>
        <fullName evidence="1">Uncharacterized protein</fullName>
    </submittedName>
</protein>
<reference evidence="1 2" key="1">
    <citation type="submission" date="2023-11" db="EMBL/GenBank/DDBJ databases">
        <title>Actinomadura monticuli sp. nov., isolated from volcanic ash.</title>
        <authorList>
            <person name="Lee S.D."/>
            <person name="Yang H."/>
            <person name="Kim I.S."/>
        </authorList>
    </citation>
    <scope>NUCLEOTIDE SEQUENCE [LARGE SCALE GENOMIC DNA]</scope>
    <source>
        <strain evidence="1 2">DSM 45346</strain>
    </source>
</reference>
<accession>A0ABV4QWR6</accession>
<dbReference type="Proteomes" id="UP001569904">
    <property type="component" value="Unassembled WGS sequence"/>
</dbReference>
<dbReference type="RefSeq" id="WP_371941705.1">
    <property type="nucleotide sequence ID" value="NZ_JAXCEH010000008.1"/>
</dbReference>
<proteinExistence type="predicted"/>
<evidence type="ECO:0000313" key="1">
    <source>
        <dbReference type="EMBL" id="MFA1555032.1"/>
    </source>
</evidence>
<gene>
    <name evidence="1" type="ORF">SM436_15185</name>
</gene>
<dbReference type="EMBL" id="JAXCEH010000008">
    <property type="protein sequence ID" value="MFA1555032.1"/>
    <property type="molecule type" value="Genomic_DNA"/>
</dbReference>
<comment type="caution">
    <text evidence="1">The sequence shown here is derived from an EMBL/GenBank/DDBJ whole genome shotgun (WGS) entry which is preliminary data.</text>
</comment>